<sequence>MPSTPSPQYCLALPPCTSTTMVREYRTSLASRERNRMHARKTRQRKKEHMQSLQNRADELKNEQLRLKQAINEKNTASILLGMFSRDGPASGGSAKDVNPKVEELLRRSAEEIPDASKIPELPALILPGQHNSKKNKAAAQMQPPAAAAPLDGGGLEGSPEMGPQHGGLMPDDGIDYELLSKDRSKCTPAELDRIRRERNRMHAKRTRDRKRIFMEEMEVMIKQLESENGLLQGHLEGLSVDSKRVRSDSVSSHAEPRTPSLASTSPTVQPVAAPLPPPTILDATSGVAPSAETSAGSCDGGSSSLVEDKAPNAKQHPGVTVDQIKTLLAAAGAFDEPKKNLTGMMTISSVAAVVAESEDEHHDDTSVRSMSPRPSKRQCLGTNAPTSSASLSSSPSATAPISSC</sequence>
<dbReference type="InterPro" id="IPR046347">
    <property type="entry name" value="bZIP_sf"/>
</dbReference>
<protein>
    <recommendedName>
        <fullName evidence="2">BZIP domain-containing protein</fullName>
    </recommendedName>
</protein>
<feature type="domain" description="BZIP" evidence="2">
    <location>
        <begin position="196"/>
        <end position="248"/>
    </location>
</feature>
<reference evidence="3" key="1">
    <citation type="submission" date="2021-01" db="EMBL/GenBank/DDBJ databases">
        <authorList>
            <person name="Corre E."/>
            <person name="Pelletier E."/>
            <person name="Niang G."/>
            <person name="Scheremetjew M."/>
            <person name="Finn R."/>
            <person name="Kale V."/>
            <person name="Holt S."/>
            <person name="Cochrane G."/>
            <person name="Meng A."/>
            <person name="Brown T."/>
            <person name="Cohen L."/>
        </authorList>
    </citation>
    <scope>NUCLEOTIDE SEQUENCE</scope>
    <source>
        <strain evidence="3">CCMP147</strain>
    </source>
</reference>
<feature type="compositionally biased region" description="Polar residues" evidence="1">
    <location>
        <begin position="292"/>
        <end position="306"/>
    </location>
</feature>
<proteinExistence type="predicted"/>
<dbReference type="Gene3D" id="1.20.5.170">
    <property type="match status" value="2"/>
</dbReference>
<feature type="compositionally biased region" description="Low complexity" evidence="1">
    <location>
        <begin position="138"/>
        <end position="150"/>
    </location>
</feature>
<feature type="compositionally biased region" description="Low complexity" evidence="1">
    <location>
        <begin position="383"/>
        <end position="405"/>
    </location>
</feature>
<feature type="region of interest" description="Disordered" evidence="1">
    <location>
        <begin position="28"/>
        <end position="50"/>
    </location>
</feature>
<name>A0A6U2ACZ3_9STRA</name>
<dbReference type="SUPFAM" id="SSF57959">
    <property type="entry name" value="Leucine zipper domain"/>
    <property type="match status" value="2"/>
</dbReference>
<feature type="region of interest" description="Disordered" evidence="1">
    <location>
        <begin position="243"/>
        <end position="319"/>
    </location>
</feature>
<organism evidence="3">
    <name type="scientific">Pseudictyota dubia</name>
    <dbReference type="NCBI Taxonomy" id="2749911"/>
    <lineage>
        <taxon>Eukaryota</taxon>
        <taxon>Sar</taxon>
        <taxon>Stramenopiles</taxon>
        <taxon>Ochrophyta</taxon>
        <taxon>Bacillariophyta</taxon>
        <taxon>Mediophyceae</taxon>
        <taxon>Biddulphiophycidae</taxon>
        <taxon>Eupodiscales</taxon>
        <taxon>Odontellaceae</taxon>
        <taxon>Pseudictyota</taxon>
    </lineage>
</organism>
<evidence type="ECO:0000313" key="4">
    <source>
        <dbReference type="EMBL" id="CAD8293602.1"/>
    </source>
</evidence>
<feature type="domain" description="BZIP" evidence="2">
    <location>
        <begin position="32"/>
        <end position="73"/>
    </location>
</feature>
<dbReference type="Pfam" id="PF07716">
    <property type="entry name" value="bZIP_2"/>
    <property type="match status" value="2"/>
</dbReference>
<feature type="region of interest" description="Disordered" evidence="1">
    <location>
        <begin position="356"/>
        <end position="405"/>
    </location>
</feature>
<feature type="compositionally biased region" description="Basic residues" evidence="1">
    <location>
        <begin position="37"/>
        <end position="48"/>
    </location>
</feature>
<gene>
    <name evidence="3" type="ORF">TDUB1175_LOCUS1541</name>
    <name evidence="4" type="ORF">TDUB1175_LOCUS1542</name>
</gene>
<dbReference type="EMBL" id="HBED01003252">
    <property type="protein sequence ID" value="CAD8293601.1"/>
    <property type="molecule type" value="Transcribed_RNA"/>
</dbReference>
<dbReference type="CDD" id="cd14809">
    <property type="entry name" value="bZIP_AUREO-like"/>
    <property type="match status" value="2"/>
</dbReference>
<dbReference type="InterPro" id="IPR004827">
    <property type="entry name" value="bZIP"/>
</dbReference>
<evidence type="ECO:0000313" key="3">
    <source>
        <dbReference type="EMBL" id="CAD8293601.1"/>
    </source>
</evidence>
<accession>A0A6U2ACZ3</accession>
<evidence type="ECO:0000256" key="1">
    <source>
        <dbReference type="SAM" id="MobiDB-lite"/>
    </source>
</evidence>
<dbReference type="AlphaFoldDB" id="A0A6U2ACZ3"/>
<dbReference type="EMBL" id="HBED01003253">
    <property type="protein sequence ID" value="CAD8293602.1"/>
    <property type="molecule type" value="Transcribed_RNA"/>
</dbReference>
<feature type="region of interest" description="Disordered" evidence="1">
    <location>
        <begin position="133"/>
        <end position="158"/>
    </location>
</feature>
<dbReference type="GO" id="GO:0003700">
    <property type="term" value="F:DNA-binding transcription factor activity"/>
    <property type="evidence" value="ECO:0007669"/>
    <property type="project" value="InterPro"/>
</dbReference>
<evidence type="ECO:0000259" key="2">
    <source>
        <dbReference type="PROSITE" id="PS50217"/>
    </source>
</evidence>
<dbReference type="SMART" id="SM00338">
    <property type="entry name" value="BRLZ"/>
    <property type="match status" value="2"/>
</dbReference>
<dbReference type="PROSITE" id="PS50217">
    <property type="entry name" value="BZIP"/>
    <property type="match status" value="2"/>
</dbReference>